<feature type="transmembrane region" description="Helical" evidence="9">
    <location>
        <begin position="167"/>
        <end position="190"/>
    </location>
</feature>
<protein>
    <recommendedName>
        <fullName evidence="9">Transport permease protein</fullName>
    </recommendedName>
</protein>
<comment type="subcellular location">
    <subcellularLocation>
        <location evidence="1">Cell inner membrane</location>
        <topology evidence="1">Multi-pass membrane protein</topology>
    </subcellularLocation>
    <subcellularLocation>
        <location evidence="9">Cell membrane</location>
        <topology evidence="9">Multi-pass membrane protein</topology>
    </subcellularLocation>
</comment>
<keyword evidence="6 9" id="KW-0812">Transmembrane</keyword>
<dbReference type="PANTHER" id="PTHR30413:SF8">
    <property type="entry name" value="TRANSPORT PERMEASE PROTEIN"/>
    <property type="match status" value="1"/>
</dbReference>
<dbReference type="InterPro" id="IPR047817">
    <property type="entry name" value="ABC2_TM_bact-type"/>
</dbReference>
<evidence type="ECO:0000256" key="7">
    <source>
        <dbReference type="ARBA" id="ARBA00022989"/>
    </source>
</evidence>
<evidence type="ECO:0000313" key="12">
    <source>
        <dbReference type="Proteomes" id="UP001597197"/>
    </source>
</evidence>
<sequence length="285" mass="32244">MPTSTEDNWDWEIKAHTSWWGSSMAELWSYRHLVGGLIRRDFLLSYQQTILGPFWVLLQPIMTLATYVLVFGNMVGISTQGTPPVLFYLAGIILWNLFNDVFTNTSAIFRDNAHLFTKVYFPRLVMPVAQMSGQLARFVIQFLLLVVAIIGYAVFTPWSIPSTAWLVFVPLVVMLVGLLSLALGLFFSVLTGKYRDVTYVAGLGIRLFMFLTPVIYPVSYISEKWRWLVQLNPLTTLFELFRQALLGQGTVTLPQLLYSVGFTLVLLVGALLIFNKQGDKLIDVA</sequence>
<feature type="transmembrane region" description="Helical" evidence="9">
    <location>
        <begin position="49"/>
        <end position="70"/>
    </location>
</feature>
<evidence type="ECO:0000256" key="2">
    <source>
        <dbReference type="ARBA" id="ARBA00007783"/>
    </source>
</evidence>
<feature type="transmembrane region" description="Helical" evidence="9">
    <location>
        <begin position="197"/>
        <end position="216"/>
    </location>
</feature>
<evidence type="ECO:0000313" key="11">
    <source>
        <dbReference type="EMBL" id="MFD1872996.1"/>
    </source>
</evidence>
<feature type="transmembrane region" description="Helical" evidence="9">
    <location>
        <begin position="135"/>
        <end position="155"/>
    </location>
</feature>
<feature type="transmembrane region" description="Helical" evidence="9">
    <location>
        <begin position="85"/>
        <end position="102"/>
    </location>
</feature>
<dbReference type="PRINTS" id="PR00164">
    <property type="entry name" value="ABC2TRNSPORT"/>
</dbReference>
<dbReference type="Pfam" id="PF01061">
    <property type="entry name" value="ABC2_membrane"/>
    <property type="match status" value="1"/>
</dbReference>
<dbReference type="InterPro" id="IPR000412">
    <property type="entry name" value="ABC_2_transport"/>
</dbReference>
<dbReference type="InterPro" id="IPR013525">
    <property type="entry name" value="ABC2_TM"/>
</dbReference>
<keyword evidence="7 9" id="KW-1133">Transmembrane helix</keyword>
<comment type="caution">
    <text evidence="11">The sequence shown here is derived from an EMBL/GenBank/DDBJ whole genome shotgun (WGS) entry which is preliminary data.</text>
</comment>
<keyword evidence="12" id="KW-1185">Reference proteome</keyword>
<feature type="domain" description="ABC transmembrane type-2" evidence="10">
    <location>
        <begin position="51"/>
        <end position="277"/>
    </location>
</feature>
<accession>A0ABW4QV04</accession>
<dbReference type="RefSeq" id="WP_382313487.1">
    <property type="nucleotide sequence ID" value="NZ_JBHUFD010000003.1"/>
</dbReference>
<feature type="transmembrane region" description="Helical" evidence="9">
    <location>
        <begin position="256"/>
        <end position="274"/>
    </location>
</feature>
<dbReference type="EMBL" id="JBHUFD010000003">
    <property type="protein sequence ID" value="MFD1872996.1"/>
    <property type="molecule type" value="Genomic_DNA"/>
</dbReference>
<keyword evidence="5" id="KW-0997">Cell inner membrane</keyword>
<keyword evidence="8 9" id="KW-0472">Membrane</keyword>
<keyword evidence="4 9" id="KW-1003">Cell membrane</keyword>
<keyword evidence="3 9" id="KW-0813">Transport</keyword>
<gene>
    <name evidence="11" type="ORF">ACFSDX_11190</name>
</gene>
<dbReference type="Proteomes" id="UP001597197">
    <property type="component" value="Unassembled WGS sequence"/>
</dbReference>
<comment type="similarity">
    <text evidence="2 9">Belongs to the ABC-2 integral membrane protein family.</text>
</comment>
<evidence type="ECO:0000256" key="6">
    <source>
        <dbReference type="ARBA" id="ARBA00022692"/>
    </source>
</evidence>
<evidence type="ECO:0000256" key="5">
    <source>
        <dbReference type="ARBA" id="ARBA00022519"/>
    </source>
</evidence>
<proteinExistence type="inferred from homology"/>
<name>A0ABW4QV04_9BACT</name>
<evidence type="ECO:0000256" key="1">
    <source>
        <dbReference type="ARBA" id="ARBA00004429"/>
    </source>
</evidence>
<evidence type="ECO:0000256" key="9">
    <source>
        <dbReference type="RuleBase" id="RU361157"/>
    </source>
</evidence>
<dbReference type="PROSITE" id="PS51012">
    <property type="entry name" value="ABC_TM2"/>
    <property type="match status" value="1"/>
</dbReference>
<evidence type="ECO:0000259" key="10">
    <source>
        <dbReference type="PROSITE" id="PS51012"/>
    </source>
</evidence>
<organism evidence="11 12">
    <name type="scientific">Hymenobacter bucti</name>
    <dbReference type="NCBI Taxonomy" id="1844114"/>
    <lineage>
        <taxon>Bacteria</taxon>
        <taxon>Pseudomonadati</taxon>
        <taxon>Bacteroidota</taxon>
        <taxon>Cytophagia</taxon>
        <taxon>Cytophagales</taxon>
        <taxon>Hymenobacteraceae</taxon>
        <taxon>Hymenobacter</taxon>
    </lineage>
</organism>
<reference evidence="12" key="1">
    <citation type="journal article" date="2019" name="Int. J. Syst. Evol. Microbiol.">
        <title>The Global Catalogue of Microorganisms (GCM) 10K type strain sequencing project: providing services to taxonomists for standard genome sequencing and annotation.</title>
        <authorList>
            <consortium name="The Broad Institute Genomics Platform"/>
            <consortium name="The Broad Institute Genome Sequencing Center for Infectious Disease"/>
            <person name="Wu L."/>
            <person name="Ma J."/>
        </authorList>
    </citation>
    <scope>NUCLEOTIDE SEQUENCE [LARGE SCALE GENOMIC DNA]</scope>
    <source>
        <strain evidence="12">CGMCC 1.15795</strain>
    </source>
</reference>
<evidence type="ECO:0000256" key="4">
    <source>
        <dbReference type="ARBA" id="ARBA00022475"/>
    </source>
</evidence>
<evidence type="ECO:0000256" key="8">
    <source>
        <dbReference type="ARBA" id="ARBA00023136"/>
    </source>
</evidence>
<evidence type="ECO:0000256" key="3">
    <source>
        <dbReference type="ARBA" id="ARBA00022448"/>
    </source>
</evidence>
<dbReference type="PANTHER" id="PTHR30413">
    <property type="entry name" value="INNER MEMBRANE TRANSPORT PERMEASE"/>
    <property type="match status" value="1"/>
</dbReference>